<feature type="binding site" evidence="9">
    <location>
        <position position="11"/>
    </location>
    <ligand>
        <name>NADPH</name>
        <dbReference type="ChEBI" id="CHEBI:57783"/>
    </ligand>
</feature>
<feature type="binding site" evidence="9">
    <location>
        <position position="209"/>
    </location>
    <ligand>
        <name>1-deoxy-D-xylulose 5-phosphate</name>
        <dbReference type="ChEBI" id="CHEBI:57792"/>
    </ligand>
</feature>
<dbReference type="InterPro" id="IPR013512">
    <property type="entry name" value="DXP_reductoisomerase_N"/>
</dbReference>
<dbReference type="Gene3D" id="3.40.50.720">
    <property type="entry name" value="NAD(P)-binding Rossmann-like Domain"/>
    <property type="match status" value="1"/>
</dbReference>
<evidence type="ECO:0000256" key="6">
    <source>
        <dbReference type="ARBA" id="ARBA00023211"/>
    </source>
</evidence>
<keyword evidence="9" id="KW-0460">Magnesium</keyword>
<feature type="binding site" evidence="9">
    <location>
        <position position="173"/>
    </location>
    <ligand>
        <name>1-deoxy-D-xylulose 5-phosphate</name>
        <dbReference type="ChEBI" id="CHEBI:57792"/>
    </ligand>
</feature>
<evidence type="ECO:0000256" key="9">
    <source>
        <dbReference type="HAMAP-Rule" id="MF_00183"/>
    </source>
</evidence>
<evidence type="ECO:0000313" key="14">
    <source>
        <dbReference type="Proteomes" id="UP000011717"/>
    </source>
</evidence>
<dbReference type="InterPro" id="IPR013644">
    <property type="entry name" value="DXP_reductoisomerase_C"/>
</dbReference>
<dbReference type="SUPFAM" id="SSF51735">
    <property type="entry name" value="NAD(P)-binding Rossmann-fold domains"/>
    <property type="match status" value="1"/>
</dbReference>
<feature type="binding site" evidence="9">
    <location>
        <position position="147"/>
    </location>
    <ligand>
        <name>Mn(2+)</name>
        <dbReference type="ChEBI" id="CHEBI:29035"/>
    </ligand>
</feature>
<evidence type="ECO:0000256" key="4">
    <source>
        <dbReference type="ARBA" id="ARBA00022857"/>
    </source>
</evidence>
<keyword evidence="3 9" id="KW-0479">Metal-binding</keyword>
<dbReference type="SUPFAM" id="SSF69055">
    <property type="entry name" value="1-deoxy-D-xylulose-5-phosphate reductoisomerase, C-terminal domain"/>
    <property type="match status" value="1"/>
</dbReference>
<dbReference type="AlphaFoldDB" id="M2TDH8"/>
<evidence type="ECO:0000256" key="1">
    <source>
        <dbReference type="ARBA" id="ARBA00005094"/>
    </source>
</evidence>
<feature type="domain" description="1-deoxy-D-xylulose 5-phosphate reductoisomerase C-terminal" evidence="11">
    <location>
        <begin position="143"/>
        <end position="226"/>
    </location>
</feature>
<dbReference type="HAMAP" id="MF_00183">
    <property type="entry name" value="DXP_reductoisom"/>
    <property type="match status" value="1"/>
</dbReference>
<comment type="caution">
    <text evidence="9">Lacks conserved residue(s) required for the propagation of feature annotation.</text>
</comment>
<comment type="cofactor">
    <cofactor evidence="9">
        <name>Mg(2+)</name>
        <dbReference type="ChEBI" id="CHEBI:18420"/>
    </cofactor>
    <cofactor evidence="9">
        <name>Mn(2+)</name>
        <dbReference type="ChEBI" id="CHEBI:29035"/>
    </cofactor>
</comment>
<dbReference type="PIRSF" id="PIRSF006205">
    <property type="entry name" value="Dxp_reductismrs"/>
    <property type="match status" value="1"/>
</dbReference>
<keyword evidence="13" id="KW-0413">Isomerase</keyword>
<dbReference type="Pfam" id="PF08436">
    <property type="entry name" value="DXP_redisom_C"/>
    <property type="match status" value="1"/>
</dbReference>
<feature type="binding site" evidence="9">
    <location>
        <position position="38"/>
    </location>
    <ligand>
        <name>NADPH</name>
        <dbReference type="ChEBI" id="CHEBI:57783"/>
    </ligand>
</feature>
<feature type="binding site" evidence="9">
    <location>
        <position position="218"/>
    </location>
    <ligand>
        <name>Mn(2+)</name>
        <dbReference type="ChEBI" id="CHEBI:29035"/>
    </ligand>
</feature>
<evidence type="ECO:0000259" key="10">
    <source>
        <dbReference type="Pfam" id="PF02670"/>
    </source>
</evidence>
<dbReference type="Proteomes" id="UP000011717">
    <property type="component" value="Unassembled WGS sequence"/>
</dbReference>
<sequence>MRSVTIFGATGSVGEAALALIAHDPARWQVDTLTANTNAKRLAELAGQCGARHVVICDESKRDELVQALAGTGVEVSAGRAALVEAASRPVEVTLAAIVGAAGLLPTLRAAERGGIIAIANKEALVCAGPLILAAAARSGARLLPVDSEHNAIFQVFDFERPERVARIILTASGGPFRQMSTEDMRSVTPEQAVAHPVWSMGAKISVDSATLMNKGLEMIEAERLFPIAEPQIDIVVHPQSIVHSFVEYVDGSLLAQLGTPDMKTPIAYAMAYPDRIETPAEKLDMIAAAKLTFEAADERRFPALRLARAALRAGGSSPVVLNASNEVAVERFLDRRIGFLDIPALCEETLAAVGNCPAGHLDEVVDCDARARSVAARIADEWEKRA</sequence>
<feature type="binding site" evidence="9">
    <location>
        <position position="10"/>
    </location>
    <ligand>
        <name>NADPH</name>
        <dbReference type="ChEBI" id="CHEBI:57783"/>
    </ligand>
</feature>
<dbReference type="GO" id="GO:0030604">
    <property type="term" value="F:1-deoxy-D-xylulose-5-phosphate reductoisomerase activity"/>
    <property type="evidence" value="ECO:0007669"/>
    <property type="project" value="UniProtKB-UniRule"/>
</dbReference>
<keyword evidence="4 9" id="KW-0521">NADP</keyword>
<accession>M2TDH8</accession>
<dbReference type="InterPro" id="IPR036169">
    <property type="entry name" value="DXPR_C_sf"/>
</dbReference>
<dbReference type="InterPro" id="IPR036291">
    <property type="entry name" value="NAD(P)-bd_dom_sf"/>
</dbReference>
<dbReference type="RefSeq" id="WP_008599946.1">
    <property type="nucleotide sequence ID" value="NZ_AMRV01000001.1"/>
</dbReference>
<name>M2TDH8_9SPHN</name>
<evidence type="ECO:0000313" key="13">
    <source>
        <dbReference type="EMBL" id="EMD84564.1"/>
    </source>
</evidence>
<dbReference type="InterPro" id="IPR026877">
    <property type="entry name" value="DXPR_C"/>
</dbReference>
<dbReference type="FunFam" id="3.40.50.720:FF:000045">
    <property type="entry name" value="1-deoxy-D-xylulose 5-phosphate reductoisomerase"/>
    <property type="match status" value="1"/>
</dbReference>
<feature type="binding site" evidence="9">
    <location>
        <position position="123"/>
    </location>
    <ligand>
        <name>NADPH</name>
        <dbReference type="ChEBI" id="CHEBI:57783"/>
    </ligand>
</feature>
<dbReference type="SUPFAM" id="SSF55347">
    <property type="entry name" value="Glyceraldehyde-3-phosphate dehydrogenase-like, C-terminal domain"/>
    <property type="match status" value="1"/>
</dbReference>
<feature type="binding site" evidence="9">
    <location>
        <position position="196"/>
    </location>
    <ligand>
        <name>1-deoxy-D-xylulose 5-phosphate</name>
        <dbReference type="ChEBI" id="CHEBI:57792"/>
    </ligand>
</feature>
<evidence type="ECO:0000256" key="8">
    <source>
        <dbReference type="ARBA" id="ARBA00048543"/>
    </source>
</evidence>
<feature type="binding site" evidence="9">
    <location>
        <position position="12"/>
    </location>
    <ligand>
        <name>NADPH</name>
        <dbReference type="ChEBI" id="CHEBI:57783"/>
    </ligand>
</feature>
<feature type="binding site" evidence="9">
    <location>
        <position position="218"/>
    </location>
    <ligand>
        <name>1-deoxy-D-xylulose 5-phosphate</name>
        <dbReference type="ChEBI" id="CHEBI:57792"/>
    </ligand>
</feature>
<dbReference type="EC" id="1.1.1.267" evidence="9"/>
<feature type="binding site" evidence="9">
    <location>
        <position position="202"/>
    </location>
    <ligand>
        <name>NADPH</name>
        <dbReference type="ChEBI" id="CHEBI:57783"/>
    </ligand>
</feature>
<dbReference type="GO" id="GO:0016853">
    <property type="term" value="F:isomerase activity"/>
    <property type="evidence" value="ECO:0007669"/>
    <property type="project" value="UniProtKB-KW"/>
</dbReference>
<protein>
    <recommendedName>
        <fullName evidence="9">1-deoxy-D-xylulose 5-phosphate reductoisomerase</fullName>
        <shortName evidence="9">DXP reductoisomerase</shortName>
        <ecNumber evidence="9">1.1.1.267</ecNumber>
    </recommendedName>
    <alternativeName>
        <fullName evidence="9">1-deoxyxylulose-5-phosphate reductoisomerase</fullName>
    </alternativeName>
    <alternativeName>
        <fullName evidence="9">2-C-methyl-D-erythritol 4-phosphate synthase</fullName>
    </alternativeName>
</protein>
<feature type="binding site" evidence="9">
    <location>
        <position position="215"/>
    </location>
    <ligand>
        <name>1-deoxy-D-xylulose 5-phosphate</name>
        <dbReference type="ChEBI" id="CHEBI:57792"/>
    </ligand>
</feature>
<proteinExistence type="inferred from homology"/>
<organism evidence="13 14">
    <name type="scientific">Pacificimonas flava</name>
    <dbReference type="NCBI Taxonomy" id="1234595"/>
    <lineage>
        <taxon>Bacteria</taxon>
        <taxon>Pseudomonadati</taxon>
        <taxon>Pseudomonadota</taxon>
        <taxon>Alphaproteobacteria</taxon>
        <taxon>Sphingomonadales</taxon>
        <taxon>Sphingosinicellaceae</taxon>
        <taxon>Pacificimonas</taxon>
    </lineage>
</organism>
<evidence type="ECO:0000256" key="3">
    <source>
        <dbReference type="ARBA" id="ARBA00022723"/>
    </source>
</evidence>
<evidence type="ECO:0000259" key="11">
    <source>
        <dbReference type="Pfam" id="PF08436"/>
    </source>
</evidence>
<dbReference type="PANTHER" id="PTHR30525">
    <property type="entry name" value="1-DEOXY-D-XYLULOSE 5-PHOSPHATE REDUCTOISOMERASE"/>
    <property type="match status" value="1"/>
</dbReference>
<evidence type="ECO:0000256" key="2">
    <source>
        <dbReference type="ARBA" id="ARBA00006825"/>
    </source>
</evidence>
<dbReference type="NCBIfam" id="TIGR00243">
    <property type="entry name" value="Dxr"/>
    <property type="match status" value="1"/>
</dbReference>
<dbReference type="InterPro" id="IPR003821">
    <property type="entry name" value="DXP_reductoisomerase"/>
</dbReference>
<comment type="catalytic activity">
    <reaction evidence="8">
        <text>2-C-methyl-D-erythritol 4-phosphate + NADP(+) = 1-deoxy-D-xylulose 5-phosphate + NADPH + H(+)</text>
        <dbReference type="Rhea" id="RHEA:13717"/>
        <dbReference type="ChEBI" id="CHEBI:15378"/>
        <dbReference type="ChEBI" id="CHEBI:57783"/>
        <dbReference type="ChEBI" id="CHEBI:57792"/>
        <dbReference type="ChEBI" id="CHEBI:58262"/>
        <dbReference type="ChEBI" id="CHEBI:58349"/>
        <dbReference type="EC" id="1.1.1.267"/>
    </reaction>
    <physiologicalReaction direction="right-to-left" evidence="8">
        <dbReference type="Rhea" id="RHEA:13719"/>
    </physiologicalReaction>
</comment>
<comment type="caution">
    <text evidence="13">The sequence shown here is derived from an EMBL/GenBank/DDBJ whole genome shotgun (WGS) entry which is preliminary data.</text>
</comment>
<evidence type="ECO:0000259" key="12">
    <source>
        <dbReference type="Pfam" id="PF13288"/>
    </source>
</evidence>
<keyword evidence="7 9" id="KW-0414">Isoprene biosynthesis</keyword>
<dbReference type="Gene3D" id="1.10.1740.10">
    <property type="match status" value="1"/>
</dbReference>
<dbReference type="PANTHER" id="PTHR30525:SF0">
    <property type="entry name" value="1-DEOXY-D-XYLULOSE 5-PHOSPHATE REDUCTOISOMERASE, CHLOROPLASTIC"/>
    <property type="match status" value="1"/>
</dbReference>
<feature type="domain" description="1-deoxy-D-xylulose 5-phosphate reductoisomerase N-terminal" evidence="10">
    <location>
        <begin position="4"/>
        <end position="129"/>
    </location>
</feature>
<keyword evidence="6 9" id="KW-0464">Manganese</keyword>
<dbReference type="GO" id="GO:0051484">
    <property type="term" value="P:isopentenyl diphosphate biosynthetic process, methylerythritol 4-phosphate pathway involved in terpenoid biosynthetic process"/>
    <property type="evidence" value="ECO:0007669"/>
    <property type="project" value="UniProtKB-ARBA"/>
</dbReference>
<feature type="binding site" evidence="9">
    <location>
        <position position="121"/>
    </location>
    <ligand>
        <name>NADPH</name>
        <dbReference type="ChEBI" id="CHEBI:57783"/>
    </ligand>
</feature>
<comment type="pathway">
    <text evidence="1 9">Isoprenoid biosynthesis; isopentenyl diphosphate biosynthesis via DXP pathway; isopentenyl diphosphate from 1-deoxy-D-xylulose 5-phosphate: step 1/6.</text>
</comment>
<evidence type="ECO:0000256" key="5">
    <source>
        <dbReference type="ARBA" id="ARBA00023002"/>
    </source>
</evidence>
<dbReference type="EMBL" id="AMRV01000001">
    <property type="protein sequence ID" value="EMD84564.1"/>
    <property type="molecule type" value="Genomic_DNA"/>
</dbReference>
<dbReference type="PATRIC" id="fig|1234595.3.peg.493"/>
<evidence type="ECO:0000256" key="7">
    <source>
        <dbReference type="ARBA" id="ARBA00023229"/>
    </source>
</evidence>
<feature type="binding site" evidence="9">
    <location>
        <position position="149"/>
    </location>
    <ligand>
        <name>Mn(2+)</name>
        <dbReference type="ChEBI" id="CHEBI:29035"/>
    </ligand>
</feature>
<dbReference type="Pfam" id="PF02670">
    <property type="entry name" value="DXP_reductoisom"/>
    <property type="match status" value="1"/>
</dbReference>
<keyword evidence="5 9" id="KW-0560">Oxidoreductase</keyword>
<reference evidence="13 14" key="1">
    <citation type="journal article" date="2013" name="Genome Announc.">
        <title>Draft Genome Sequence of Strain JLT2015T, Belonging to the Family Sphingomonadaceae of the Alphaproteobacteria.</title>
        <authorList>
            <person name="Tang K."/>
            <person name="Liu K."/>
            <person name="Li S."/>
            <person name="Jiao N."/>
        </authorList>
    </citation>
    <scope>NUCLEOTIDE SEQUENCE [LARGE SCALE GENOMIC DNA]</scope>
    <source>
        <strain evidence="13 14">JLT2015</strain>
    </source>
</reference>
<dbReference type="UniPathway" id="UPA00056">
    <property type="reaction ID" value="UER00092"/>
</dbReference>
<dbReference type="Pfam" id="PF13288">
    <property type="entry name" value="DXPR_C"/>
    <property type="match status" value="1"/>
</dbReference>
<feature type="domain" description="DXP reductoisomerase C-terminal" evidence="12">
    <location>
        <begin position="258"/>
        <end position="374"/>
    </location>
</feature>
<feature type="binding site" evidence="9">
    <location>
        <position position="122"/>
    </location>
    <ligand>
        <name>1-deoxy-D-xylulose 5-phosphate</name>
        <dbReference type="ChEBI" id="CHEBI:57792"/>
    </ligand>
</feature>
<feature type="binding site" evidence="9">
    <location>
        <position position="149"/>
    </location>
    <ligand>
        <name>1-deoxy-D-xylulose 5-phosphate</name>
        <dbReference type="ChEBI" id="CHEBI:57792"/>
    </ligand>
</feature>
<gene>
    <name evidence="9" type="primary">dxr</name>
    <name evidence="13" type="ORF">C725_0494</name>
</gene>
<feature type="binding site" evidence="9">
    <location>
        <position position="13"/>
    </location>
    <ligand>
        <name>NADPH</name>
        <dbReference type="ChEBI" id="CHEBI:57783"/>
    </ligand>
</feature>
<dbReference type="GO" id="GO:0070402">
    <property type="term" value="F:NADPH binding"/>
    <property type="evidence" value="ECO:0007669"/>
    <property type="project" value="InterPro"/>
</dbReference>
<keyword evidence="14" id="KW-1185">Reference proteome</keyword>
<feature type="binding site" evidence="9">
    <location>
        <position position="214"/>
    </location>
    <ligand>
        <name>1-deoxy-D-xylulose 5-phosphate</name>
        <dbReference type="ChEBI" id="CHEBI:57792"/>
    </ligand>
</feature>
<feature type="binding site" evidence="9">
    <location>
        <position position="148"/>
    </location>
    <ligand>
        <name>1-deoxy-D-xylulose 5-phosphate</name>
        <dbReference type="ChEBI" id="CHEBI:57792"/>
    </ligand>
</feature>
<dbReference type="OrthoDB" id="9806546at2"/>
<comment type="function">
    <text evidence="9">Catalyzes the NADPH-dependent rearrangement and reduction of 1-deoxy-D-xylulose-5-phosphate (DXP) to 2-C-methyl-D-erythritol 4-phosphate (MEP).</text>
</comment>
<comment type="similarity">
    <text evidence="2 9">Belongs to the DXR family.</text>
</comment>
<dbReference type="GO" id="GO:0030145">
    <property type="term" value="F:manganese ion binding"/>
    <property type="evidence" value="ECO:0007669"/>
    <property type="project" value="TreeGrafter"/>
</dbReference>